<evidence type="ECO:0000313" key="2">
    <source>
        <dbReference type="EMBL" id="KAF5475433.1"/>
    </source>
</evidence>
<evidence type="ECO:0000256" key="1">
    <source>
        <dbReference type="SAM" id="Phobius"/>
    </source>
</evidence>
<sequence length="309" mass="34946">MASLAENEALCSVPTMEEVKSSLWSIPANSSPGPDGFSTSFFMFTWDVVKFDLLEMAKDFFDGQSLSTFFGPQIWQHSFGVALYLIIFLWLKNWFKALIERWGFFEKWRSIVFNAISSLVYSVLSRMINLEFSLGQILPFHPNGSSLITHLFYADDLLMFANGGSSAVRNIMEVLHRYELMSGQLINPCKSALFFSSSIPANRRNSLKMISGFEEGNWPCTYLGVPLFAGVLKIRMVDPLLAKVQKKLSGWKSKVLSFGGKIVLIKHVLNGFVKRRLPWMQCAASMVRSHVLRILCLDLKLDICDIADP</sequence>
<reference evidence="2" key="1">
    <citation type="submission" date="2015-10" db="EMBL/GenBank/DDBJ databases">
        <authorList>
            <person name="Martinez-Garcia P.J."/>
            <person name="Crepeau M.W."/>
            <person name="Puiu D."/>
            <person name="Gonzalez-Ibeas D."/>
            <person name="Whalen J."/>
            <person name="Stevens K."/>
            <person name="Paul R."/>
            <person name="Butterfield T."/>
            <person name="Britton M."/>
            <person name="Reagan R."/>
            <person name="Chakraborty S."/>
            <person name="Walawage S.L."/>
            <person name="Vasquez-Gross H.A."/>
            <person name="Cardeno C."/>
            <person name="Famula R."/>
            <person name="Pratt K."/>
            <person name="Kuruganti S."/>
            <person name="Aradhya M.K."/>
            <person name="Leslie C.A."/>
            <person name="Dandekar A.M."/>
            <person name="Salzberg S.L."/>
            <person name="Wegrzyn J.L."/>
            <person name="Langley C.H."/>
            <person name="Neale D.B."/>
        </authorList>
    </citation>
    <scope>NUCLEOTIDE SEQUENCE</scope>
    <source>
        <tissue evidence="2">Leaves</tissue>
    </source>
</reference>
<keyword evidence="1" id="KW-0472">Membrane</keyword>
<reference evidence="2" key="2">
    <citation type="submission" date="2020-03" db="EMBL/GenBank/DDBJ databases">
        <title>Walnut 2.0.</title>
        <authorList>
            <person name="Marrano A."/>
            <person name="Britton M."/>
            <person name="Zimin A.V."/>
            <person name="Zaini P.A."/>
            <person name="Workman R."/>
            <person name="Puiu D."/>
            <person name="Bianco L."/>
            <person name="Allen B.J."/>
            <person name="Troggio M."/>
            <person name="Leslie C.A."/>
            <person name="Timp W."/>
            <person name="Dendekar A."/>
            <person name="Salzberg S.L."/>
            <person name="Neale D.B."/>
        </authorList>
    </citation>
    <scope>NUCLEOTIDE SEQUENCE</scope>
    <source>
        <tissue evidence="2">Leaves</tissue>
    </source>
</reference>
<evidence type="ECO:0008006" key="4">
    <source>
        <dbReference type="Google" id="ProtNLM"/>
    </source>
</evidence>
<accession>A0A833XZH8</accession>
<dbReference type="PANTHER" id="PTHR33116:SF80">
    <property type="entry name" value="REVERSE TRANSCRIPTASE ZINC-BINDING DOMAIN-CONTAINING PROTEIN"/>
    <property type="match status" value="1"/>
</dbReference>
<comment type="caution">
    <text evidence="2">The sequence shown here is derived from an EMBL/GenBank/DDBJ whole genome shotgun (WGS) entry which is preliminary data.</text>
</comment>
<dbReference type="PANTHER" id="PTHR33116">
    <property type="entry name" value="REVERSE TRANSCRIPTASE ZINC-BINDING DOMAIN-CONTAINING PROTEIN-RELATED-RELATED"/>
    <property type="match status" value="1"/>
</dbReference>
<proteinExistence type="predicted"/>
<gene>
    <name evidence="2" type="ORF">F2P56_007238</name>
</gene>
<feature type="transmembrane region" description="Helical" evidence="1">
    <location>
        <begin position="74"/>
        <end position="91"/>
    </location>
</feature>
<dbReference type="Proteomes" id="UP000619265">
    <property type="component" value="Unassembled WGS sequence"/>
</dbReference>
<feature type="transmembrane region" description="Helical" evidence="1">
    <location>
        <begin position="111"/>
        <end position="128"/>
    </location>
</feature>
<organism evidence="2 3">
    <name type="scientific">Juglans regia</name>
    <name type="common">English walnut</name>
    <dbReference type="NCBI Taxonomy" id="51240"/>
    <lineage>
        <taxon>Eukaryota</taxon>
        <taxon>Viridiplantae</taxon>
        <taxon>Streptophyta</taxon>
        <taxon>Embryophyta</taxon>
        <taxon>Tracheophyta</taxon>
        <taxon>Spermatophyta</taxon>
        <taxon>Magnoliopsida</taxon>
        <taxon>eudicotyledons</taxon>
        <taxon>Gunneridae</taxon>
        <taxon>Pentapetalae</taxon>
        <taxon>rosids</taxon>
        <taxon>fabids</taxon>
        <taxon>Fagales</taxon>
        <taxon>Juglandaceae</taxon>
        <taxon>Juglans</taxon>
    </lineage>
</organism>
<evidence type="ECO:0000313" key="3">
    <source>
        <dbReference type="Proteomes" id="UP000619265"/>
    </source>
</evidence>
<name>A0A833XZH8_JUGRE</name>
<keyword evidence="1" id="KW-0812">Transmembrane</keyword>
<protein>
    <recommendedName>
        <fullName evidence="4">Reverse transcriptase domain-containing protein</fullName>
    </recommendedName>
</protein>
<dbReference type="AlphaFoldDB" id="A0A833XZH8"/>
<dbReference type="EMBL" id="LIHL02000003">
    <property type="protein sequence ID" value="KAF5475433.1"/>
    <property type="molecule type" value="Genomic_DNA"/>
</dbReference>
<keyword evidence="1" id="KW-1133">Transmembrane helix</keyword>
<dbReference type="Gramene" id="Jr03_17460_p1">
    <property type="protein sequence ID" value="cds.Jr03_17460_p1"/>
    <property type="gene ID" value="Jr03_17460"/>
</dbReference>